<keyword evidence="4" id="KW-0378">Hydrolase</keyword>
<evidence type="ECO:0000313" key="8">
    <source>
        <dbReference type="EMBL" id="QQD25299.1"/>
    </source>
</evidence>
<dbReference type="GO" id="GO:0006308">
    <property type="term" value="P:DNA catabolic process"/>
    <property type="evidence" value="ECO:0007669"/>
    <property type="project" value="InterPro"/>
</dbReference>
<dbReference type="Proteomes" id="UP000596074">
    <property type="component" value="Chromosome"/>
</dbReference>
<dbReference type="Pfam" id="PF02265">
    <property type="entry name" value="S1-P1_nuclease"/>
    <property type="match status" value="1"/>
</dbReference>
<reference evidence="8 9" key="1">
    <citation type="submission" date="2019-11" db="EMBL/GenBank/DDBJ databases">
        <title>Venatorbacter sp. nov. a predator of Campylobacter and other Gram-negative bacteria.</title>
        <authorList>
            <person name="Saeedi A."/>
            <person name="Cummings N.J."/>
            <person name="Connerton I.F."/>
            <person name="Connerton P.L."/>
        </authorList>
    </citation>
    <scope>NUCLEOTIDE SEQUENCE [LARGE SCALE GENOMIC DNA]</scope>
    <source>
        <strain evidence="8">XL5</strain>
    </source>
</reference>
<keyword evidence="6" id="KW-0325">Glycoprotein</keyword>
<dbReference type="InterPro" id="IPR008947">
    <property type="entry name" value="PLipase_C/P1_nuclease_dom_sf"/>
</dbReference>
<keyword evidence="3 8" id="KW-0255">Endonuclease</keyword>
<dbReference type="GO" id="GO:0046872">
    <property type="term" value="F:metal ion binding"/>
    <property type="evidence" value="ECO:0007669"/>
    <property type="project" value="UniProtKB-KW"/>
</dbReference>
<evidence type="ECO:0000256" key="1">
    <source>
        <dbReference type="ARBA" id="ARBA00022722"/>
    </source>
</evidence>
<evidence type="ECO:0000256" key="6">
    <source>
        <dbReference type="ARBA" id="ARBA00023180"/>
    </source>
</evidence>
<protein>
    <submittedName>
        <fullName evidence="8">Endonuclease</fullName>
    </submittedName>
</protein>
<evidence type="ECO:0000256" key="2">
    <source>
        <dbReference type="ARBA" id="ARBA00022723"/>
    </source>
</evidence>
<gene>
    <name evidence="8" type="ORF">GJQ55_12795</name>
</gene>
<dbReference type="GO" id="GO:0004519">
    <property type="term" value="F:endonuclease activity"/>
    <property type="evidence" value="ECO:0007669"/>
    <property type="project" value="UniProtKB-KW"/>
</dbReference>
<evidence type="ECO:0000256" key="4">
    <source>
        <dbReference type="ARBA" id="ARBA00022801"/>
    </source>
</evidence>
<feature type="chain" id="PRO_5040746113" evidence="7">
    <location>
        <begin position="21"/>
        <end position="255"/>
    </location>
</feature>
<dbReference type="AlphaFoldDB" id="A0A9X7UYK3"/>
<dbReference type="KEGG" id="vcw:GJQ55_12795"/>
<evidence type="ECO:0000256" key="5">
    <source>
        <dbReference type="ARBA" id="ARBA00023157"/>
    </source>
</evidence>
<feature type="signal peptide" evidence="7">
    <location>
        <begin position="1"/>
        <end position="20"/>
    </location>
</feature>
<keyword evidence="1" id="KW-0540">Nuclease</keyword>
<keyword evidence="5" id="KW-1015">Disulfide bond</keyword>
<keyword evidence="9" id="KW-1185">Reference proteome</keyword>
<evidence type="ECO:0000256" key="7">
    <source>
        <dbReference type="SAM" id="SignalP"/>
    </source>
</evidence>
<evidence type="ECO:0000256" key="3">
    <source>
        <dbReference type="ARBA" id="ARBA00022759"/>
    </source>
</evidence>
<dbReference type="Gene3D" id="1.10.575.10">
    <property type="entry name" value="P1 Nuclease"/>
    <property type="match status" value="1"/>
</dbReference>
<dbReference type="GO" id="GO:0003676">
    <property type="term" value="F:nucleic acid binding"/>
    <property type="evidence" value="ECO:0007669"/>
    <property type="project" value="InterPro"/>
</dbReference>
<proteinExistence type="predicted"/>
<dbReference type="SUPFAM" id="SSF48537">
    <property type="entry name" value="Phospholipase C/P1 nuclease"/>
    <property type="match status" value="1"/>
</dbReference>
<dbReference type="InterPro" id="IPR003154">
    <property type="entry name" value="S1/P1nuclease"/>
</dbReference>
<dbReference type="PANTHER" id="PTHR33146:SF26">
    <property type="entry name" value="ENDONUCLEASE 4"/>
    <property type="match status" value="1"/>
</dbReference>
<keyword evidence="2" id="KW-0479">Metal-binding</keyword>
<dbReference type="EMBL" id="CP046056">
    <property type="protein sequence ID" value="QQD25299.1"/>
    <property type="molecule type" value="Genomic_DNA"/>
</dbReference>
<organism evidence="8 9">
    <name type="scientific">Venatoribacter cucullus</name>
    <dbReference type="NCBI Taxonomy" id="2661630"/>
    <lineage>
        <taxon>Bacteria</taxon>
        <taxon>Pseudomonadati</taxon>
        <taxon>Pseudomonadota</taxon>
        <taxon>Gammaproteobacteria</taxon>
        <taxon>Oceanospirillales</taxon>
        <taxon>Oceanospirillaceae</taxon>
        <taxon>Venatoribacter</taxon>
    </lineage>
</organism>
<dbReference type="PANTHER" id="PTHR33146">
    <property type="entry name" value="ENDONUCLEASE 4"/>
    <property type="match status" value="1"/>
</dbReference>
<keyword evidence="7" id="KW-0732">Signal</keyword>
<dbReference type="GO" id="GO:0016788">
    <property type="term" value="F:hydrolase activity, acting on ester bonds"/>
    <property type="evidence" value="ECO:0007669"/>
    <property type="project" value="InterPro"/>
</dbReference>
<accession>A0A9X7UYK3</accession>
<dbReference type="CDD" id="cd11010">
    <property type="entry name" value="S1-P1_nuclease"/>
    <property type="match status" value="1"/>
</dbReference>
<sequence>MVMRFLLVMTLTLMAHTTQAFDFQGHALVCQMAYAQLSAATQKKVDALVAKSPEKHFSVACAWPDNVRDQKRYEHTKPWHFVNVPRSATSVSTSDCPKQGCLLSAITTMQQRLHNKPDTDWQALLFLSHFIADLHQPMHVSYFDDRGGNRTSVRFLGDKTNLHHLFDGDILGKRNFRKQAPQWLTTISGQKQQWQQGDALSWANESLQITRAVYAQLPASHNIGPDYRDTFAPQLELQLKKASVRLALVLEKALK</sequence>
<evidence type="ECO:0000313" key="9">
    <source>
        <dbReference type="Proteomes" id="UP000596074"/>
    </source>
</evidence>
<name>A0A9X7UYK3_9GAMM</name>